<keyword evidence="3" id="KW-1185">Reference proteome</keyword>
<sequence length="178" mass="18925">MSLPTLTLALALSFPAAPLTPGLPVGQRPGPYSFLVATGPQRGQQTCYVCEQADKPTVVVFARSLSDPLGKLLAGLDTEVAKRKDAGLKVWMTHLTETADLDVLAKWAQRQGLKAVPVGALEDADGPPAYKLNPAADVTVILFVKQKVVANLTFKPGELNAEQVGGVLKEVPKLFEKP</sequence>
<dbReference type="Proteomes" id="UP000214646">
    <property type="component" value="Unassembled WGS sequence"/>
</dbReference>
<dbReference type="RefSeq" id="WP_238602546.1">
    <property type="nucleotide sequence ID" value="NZ_NIDE01000003.1"/>
</dbReference>
<protein>
    <recommendedName>
        <fullName evidence="4">Thioredoxin domain-containing protein</fullName>
    </recommendedName>
</protein>
<reference evidence="3" key="1">
    <citation type="submission" date="2017-06" db="EMBL/GenBank/DDBJ databases">
        <title>Genome analysis of Fimbriiglobus ruber SP5, the first member of the order Planctomycetales with confirmed chitinolytic capability.</title>
        <authorList>
            <person name="Ravin N.V."/>
            <person name="Rakitin A.L."/>
            <person name="Ivanova A.A."/>
            <person name="Beletsky A.V."/>
            <person name="Kulichevskaya I.S."/>
            <person name="Mardanov A.V."/>
            <person name="Dedysh S.N."/>
        </authorList>
    </citation>
    <scope>NUCLEOTIDE SEQUENCE [LARGE SCALE GENOMIC DNA]</scope>
    <source>
        <strain evidence="3">SP5</strain>
    </source>
</reference>
<evidence type="ECO:0000256" key="1">
    <source>
        <dbReference type="SAM" id="SignalP"/>
    </source>
</evidence>
<accession>A0A225E4S4</accession>
<evidence type="ECO:0008006" key="4">
    <source>
        <dbReference type="Google" id="ProtNLM"/>
    </source>
</evidence>
<dbReference type="AlphaFoldDB" id="A0A225E4S4"/>
<organism evidence="2 3">
    <name type="scientific">Fimbriiglobus ruber</name>
    <dbReference type="NCBI Taxonomy" id="1908690"/>
    <lineage>
        <taxon>Bacteria</taxon>
        <taxon>Pseudomonadati</taxon>
        <taxon>Planctomycetota</taxon>
        <taxon>Planctomycetia</taxon>
        <taxon>Gemmatales</taxon>
        <taxon>Gemmataceae</taxon>
        <taxon>Fimbriiglobus</taxon>
    </lineage>
</organism>
<proteinExistence type="predicted"/>
<keyword evidence="1" id="KW-0732">Signal</keyword>
<name>A0A225E4S4_9BACT</name>
<dbReference type="EMBL" id="NIDE01000003">
    <property type="protein sequence ID" value="OWK44489.1"/>
    <property type="molecule type" value="Genomic_DNA"/>
</dbReference>
<feature type="chain" id="PRO_5013030829" description="Thioredoxin domain-containing protein" evidence="1">
    <location>
        <begin position="17"/>
        <end position="178"/>
    </location>
</feature>
<comment type="caution">
    <text evidence="2">The sequence shown here is derived from an EMBL/GenBank/DDBJ whole genome shotgun (WGS) entry which is preliminary data.</text>
</comment>
<evidence type="ECO:0000313" key="2">
    <source>
        <dbReference type="EMBL" id="OWK44489.1"/>
    </source>
</evidence>
<gene>
    <name evidence="2" type="ORF">FRUB_02421</name>
</gene>
<evidence type="ECO:0000313" key="3">
    <source>
        <dbReference type="Proteomes" id="UP000214646"/>
    </source>
</evidence>
<feature type="signal peptide" evidence="1">
    <location>
        <begin position="1"/>
        <end position="16"/>
    </location>
</feature>